<dbReference type="Proteomes" id="UP000317046">
    <property type="component" value="Unassembled WGS sequence"/>
</dbReference>
<feature type="region of interest" description="Disordered" evidence="4">
    <location>
        <begin position="1"/>
        <end position="88"/>
    </location>
</feature>
<reference evidence="6" key="1">
    <citation type="submission" date="2019-06" db="EMBL/GenBank/DDBJ databases">
        <title>Whole genome shotgun sequence of Cellulomonas cellasea NBRC 3753.</title>
        <authorList>
            <person name="Hosoyama A."/>
            <person name="Uohara A."/>
            <person name="Ohji S."/>
            <person name="Ichikawa N."/>
        </authorList>
    </citation>
    <scope>NUCLEOTIDE SEQUENCE [LARGE SCALE GENOMIC DNA]</scope>
    <source>
        <strain evidence="6">NBRC 3753</strain>
    </source>
</reference>
<dbReference type="AlphaFoldDB" id="A0A4Y3KWH7"/>
<dbReference type="InterPro" id="IPR017871">
    <property type="entry name" value="ABC_transporter-like_CS"/>
</dbReference>
<keyword evidence="1" id="KW-0813">Transport</keyword>
<protein>
    <recommendedName>
        <fullName evidence="5">ABC transporter domain-containing protein</fullName>
    </recommendedName>
</protein>
<evidence type="ECO:0000259" key="5">
    <source>
        <dbReference type="PROSITE" id="PS50893"/>
    </source>
</evidence>
<keyword evidence="3" id="KW-0067">ATP-binding</keyword>
<dbReference type="PROSITE" id="PS00211">
    <property type="entry name" value="ABC_TRANSPORTER_1"/>
    <property type="match status" value="1"/>
</dbReference>
<evidence type="ECO:0000256" key="3">
    <source>
        <dbReference type="ARBA" id="ARBA00022840"/>
    </source>
</evidence>
<dbReference type="CDD" id="cd03293">
    <property type="entry name" value="ABC_NrtD_SsuB_transporters"/>
    <property type="match status" value="1"/>
</dbReference>
<dbReference type="PANTHER" id="PTHR42788:SF19">
    <property type="entry name" value="ALIPHATIC SULFONATES IMPORT ATP-BINDING PROTEIN SSUB 2"/>
    <property type="match status" value="1"/>
</dbReference>
<keyword evidence="7" id="KW-1185">Reference proteome</keyword>
<dbReference type="InterPro" id="IPR027417">
    <property type="entry name" value="P-loop_NTPase"/>
</dbReference>
<organism evidence="6 7">
    <name type="scientific">Cellulomonas cellasea</name>
    <dbReference type="NCBI Taxonomy" id="43670"/>
    <lineage>
        <taxon>Bacteria</taxon>
        <taxon>Bacillati</taxon>
        <taxon>Actinomycetota</taxon>
        <taxon>Actinomycetes</taxon>
        <taxon>Micrococcales</taxon>
        <taxon>Cellulomonadaceae</taxon>
        <taxon>Cellulomonas</taxon>
    </lineage>
</organism>
<dbReference type="InterPro" id="IPR003439">
    <property type="entry name" value="ABC_transporter-like_ATP-bd"/>
</dbReference>
<dbReference type="InterPro" id="IPR050166">
    <property type="entry name" value="ABC_transporter_ATP-bind"/>
</dbReference>
<evidence type="ECO:0000256" key="1">
    <source>
        <dbReference type="ARBA" id="ARBA00022448"/>
    </source>
</evidence>
<comment type="caution">
    <text evidence="6">The sequence shown here is derived from an EMBL/GenBank/DDBJ whole genome shotgun (WGS) entry which is preliminary data.</text>
</comment>
<evidence type="ECO:0000313" key="6">
    <source>
        <dbReference type="EMBL" id="GEA88433.1"/>
    </source>
</evidence>
<dbReference type="PROSITE" id="PS50893">
    <property type="entry name" value="ABC_TRANSPORTER_2"/>
    <property type="match status" value="1"/>
</dbReference>
<proteinExistence type="predicted"/>
<sequence>MWTPSDGDERQARGAPHHARPVARRRDELSRVLLSAAAPQPRLTGPPAQTLPVPDRTRPAGAPPAAPPHAGTGRPSATHRSPRPTSRTAMALTSPLASRTPGTAGAHPVALRGVGRTFPTAAGPRVVLHDVDLELTPGEIVAIIGPSGCGKSTLLRQVAGLDVPDAGEILLDGSPVAGVDTRTAVAFQEPRLLPWRTLSQNVALGLPRGTERPAGARRVAELLDLVGLSSSAGLRPRQVSGGMAQRASLARALARNPGVLLLDEPFGALDALTRLKMQDLLLEIHAAEPTTVLLVTHDVEEALYLADRVVLLTTLAAAAPGTGSVRSVIPVPGMRPRDRADHVLAELRADLLEGLGVPTHHRTPGDPDLHHSI</sequence>
<dbReference type="PANTHER" id="PTHR42788">
    <property type="entry name" value="TAURINE IMPORT ATP-BINDING PROTEIN-RELATED"/>
    <property type="match status" value="1"/>
</dbReference>
<accession>A0A4Y3KWH7</accession>
<name>A0A4Y3KWH7_9CELL</name>
<dbReference type="SMART" id="SM00382">
    <property type="entry name" value="AAA"/>
    <property type="match status" value="1"/>
</dbReference>
<feature type="domain" description="ABC transporter" evidence="5">
    <location>
        <begin position="109"/>
        <end position="339"/>
    </location>
</feature>
<dbReference type="SUPFAM" id="SSF52540">
    <property type="entry name" value="P-loop containing nucleoside triphosphate hydrolases"/>
    <property type="match status" value="1"/>
</dbReference>
<dbReference type="Pfam" id="PF00005">
    <property type="entry name" value="ABC_tran"/>
    <property type="match status" value="1"/>
</dbReference>
<dbReference type="GO" id="GO:0016887">
    <property type="term" value="F:ATP hydrolysis activity"/>
    <property type="evidence" value="ECO:0007669"/>
    <property type="project" value="InterPro"/>
</dbReference>
<keyword evidence="2" id="KW-0547">Nucleotide-binding</keyword>
<gene>
    <name evidence="6" type="ORF">CCE01nite_23820</name>
</gene>
<evidence type="ECO:0000313" key="7">
    <source>
        <dbReference type="Proteomes" id="UP000317046"/>
    </source>
</evidence>
<dbReference type="EMBL" id="BJLR01000019">
    <property type="protein sequence ID" value="GEA88433.1"/>
    <property type="molecule type" value="Genomic_DNA"/>
</dbReference>
<evidence type="ECO:0000256" key="4">
    <source>
        <dbReference type="SAM" id="MobiDB-lite"/>
    </source>
</evidence>
<evidence type="ECO:0000256" key="2">
    <source>
        <dbReference type="ARBA" id="ARBA00022741"/>
    </source>
</evidence>
<dbReference type="Gene3D" id="3.40.50.300">
    <property type="entry name" value="P-loop containing nucleotide triphosphate hydrolases"/>
    <property type="match status" value="1"/>
</dbReference>
<dbReference type="InterPro" id="IPR003593">
    <property type="entry name" value="AAA+_ATPase"/>
</dbReference>
<dbReference type="GO" id="GO:0005524">
    <property type="term" value="F:ATP binding"/>
    <property type="evidence" value="ECO:0007669"/>
    <property type="project" value="UniProtKB-KW"/>
</dbReference>